<accession>A0A3N0UYY5</accession>
<organism evidence="1 2">
    <name type="scientific">Pseudomethylobacillus aquaticus</name>
    <dbReference type="NCBI Taxonomy" id="2676064"/>
    <lineage>
        <taxon>Bacteria</taxon>
        <taxon>Pseudomonadati</taxon>
        <taxon>Pseudomonadota</taxon>
        <taxon>Betaproteobacteria</taxon>
        <taxon>Nitrosomonadales</taxon>
        <taxon>Methylophilaceae</taxon>
        <taxon>Pseudomethylobacillus</taxon>
    </lineage>
</organism>
<dbReference type="Proteomes" id="UP000275137">
    <property type="component" value="Unassembled WGS sequence"/>
</dbReference>
<dbReference type="AlphaFoldDB" id="A0A3N0UYY5"/>
<evidence type="ECO:0000313" key="1">
    <source>
        <dbReference type="EMBL" id="ROH85740.1"/>
    </source>
</evidence>
<evidence type="ECO:0000313" key="2">
    <source>
        <dbReference type="Proteomes" id="UP000275137"/>
    </source>
</evidence>
<proteinExistence type="predicted"/>
<name>A0A3N0UYY5_9PROT</name>
<dbReference type="EMBL" id="RJVP01000004">
    <property type="protein sequence ID" value="ROH85740.1"/>
    <property type="molecule type" value="Genomic_DNA"/>
</dbReference>
<protein>
    <submittedName>
        <fullName evidence="1">Uncharacterized protein</fullName>
    </submittedName>
</protein>
<keyword evidence="2" id="KW-1185">Reference proteome</keyword>
<comment type="caution">
    <text evidence="1">The sequence shown here is derived from an EMBL/GenBank/DDBJ whole genome shotgun (WGS) entry which is preliminary data.</text>
</comment>
<sequence length="153" mass="16182">MLTDSRDLFILDYLTGRWFGAVKLTTLSGDAARIAWDRRYRRLLAIEQVTSPNYLNQVGISGFAMRPVITHLCAPIPLTRLRAGTTVPVLVKAVGDLGEGIADGVSVAAAGPNLVAPQNFVALDGAGESVPQLQLLAAGDDVLSLSVSVPCPR</sequence>
<gene>
    <name evidence="1" type="ORF">ED236_08320</name>
</gene>
<reference evidence="1 2" key="1">
    <citation type="submission" date="2018-10" db="EMBL/GenBank/DDBJ databases">
        <authorList>
            <person name="Chen W.-M."/>
        </authorList>
    </citation>
    <scope>NUCLEOTIDE SEQUENCE [LARGE SCALE GENOMIC DNA]</scope>
    <source>
        <strain evidence="1 2">H-5</strain>
    </source>
</reference>